<dbReference type="PANTHER" id="PTHR42879:SF2">
    <property type="entry name" value="3-OXOACYL-[ACYL-CARRIER-PROTEIN] REDUCTASE FABG"/>
    <property type="match status" value="1"/>
</dbReference>
<dbReference type="SMART" id="SM00822">
    <property type="entry name" value="PKS_KR"/>
    <property type="match status" value="1"/>
</dbReference>
<evidence type="ECO:0000313" key="4">
    <source>
        <dbReference type="EMBL" id="RIX83543.1"/>
    </source>
</evidence>
<dbReference type="Pfam" id="PF00106">
    <property type="entry name" value="adh_short"/>
    <property type="match status" value="1"/>
</dbReference>
<dbReference type="Proteomes" id="UP000265619">
    <property type="component" value="Unassembled WGS sequence"/>
</dbReference>
<dbReference type="RefSeq" id="WP_119552528.1">
    <property type="nucleotide sequence ID" value="NZ_QXMN01000004.1"/>
</dbReference>
<dbReference type="InterPro" id="IPR020904">
    <property type="entry name" value="Sc_DH/Rdtase_CS"/>
</dbReference>
<feature type="domain" description="Ketoreductase" evidence="3">
    <location>
        <begin position="8"/>
        <end position="187"/>
    </location>
</feature>
<dbReference type="InterPro" id="IPR002347">
    <property type="entry name" value="SDR_fam"/>
</dbReference>
<dbReference type="FunFam" id="3.40.50.720:FF:000084">
    <property type="entry name" value="Short-chain dehydrogenase reductase"/>
    <property type="match status" value="1"/>
</dbReference>
<evidence type="ECO:0000259" key="3">
    <source>
        <dbReference type="SMART" id="SM00822"/>
    </source>
</evidence>
<name>A0A9X8D7H3_9BURK</name>
<dbReference type="SUPFAM" id="SSF51735">
    <property type="entry name" value="NAD(P)-binding Rossmann-fold domains"/>
    <property type="match status" value="1"/>
</dbReference>
<evidence type="ECO:0000256" key="1">
    <source>
        <dbReference type="ARBA" id="ARBA00006484"/>
    </source>
</evidence>
<dbReference type="PANTHER" id="PTHR42879">
    <property type="entry name" value="3-OXOACYL-(ACYL-CARRIER-PROTEIN) REDUCTASE"/>
    <property type="match status" value="1"/>
</dbReference>
<comment type="caution">
    <text evidence="4">The sequence shown here is derived from an EMBL/GenBank/DDBJ whole genome shotgun (WGS) entry which is preliminary data.</text>
</comment>
<proteinExistence type="inferred from homology"/>
<dbReference type="PROSITE" id="PS00061">
    <property type="entry name" value="ADH_SHORT"/>
    <property type="match status" value="1"/>
</dbReference>
<evidence type="ECO:0000256" key="2">
    <source>
        <dbReference type="RuleBase" id="RU000363"/>
    </source>
</evidence>
<dbReference type="InterPro" id="IPR050259">
    <property type="entry name" value="SDR"/>
</dbReference>
<dbReference type="InterPro" id="IPR057326">
    <property type="entry name" value="KR_dom"/>
</dbReference>
<reference evidence="4 5" key="1">
    <citation type="submission" date="2018-09" db="EMBL/GenBank/DDBJ databases">
        <title>Acidovorax cavernicola nov. sp. isolated from Gruta de las Maravillas (Aracena, Spain).</title>
        <authorList>
            <person name="Jurado V."/>
            <person name="Gutierrez-Patricio S."/>
            <person name="Gonzalez-Pimentel J.L."/>
            <person name="Miller A.Z."/>
            <person name="Laiz L."/>
            <person name="Saiz-Jimenez C."/>
        </authorList>
    </citation>
    <scope>NUCLEOTIDE SEQUENCE [LARGE SCALE GENOMIC DNA]</scope>
    <source>
        <strain evidence="4 5">1011MAR4D40.2</strain>
    </source>
</reference>
<dbReference type="PRINTS" id="PR00081">
    <property type="entry name" value="GDHRDH"/>
</dbReference>
<organism evidence="4 5">
    <name type="scientific">Acidovorax cavernicola</name>
    <dbReference type="NCBI Taxonomy" id="1675792"/>
    <lineage>
        <taxon>Bacteria</taxon>
        <taxon>Pseudomonadati</taxon>
        <taxon>Pseudomonadota</taxon>
        <taxon>Betaproteobacteria</taxon>
        <taxon>Burkholderiales</taxon>
        <taxon>Comamonadaceae</taxon>
        <taxon>Acidovorax</taxon>
    </lineage>
</organism>
<dbReference type="InterPro" id="IPR036291">
    <property type="entry name" value="NAD(P)-bd_dom_sf"/>
</dbReference>
<keyword evidence="5" id="KW-1185">Reference proteome</keyword>
<sequence>MTPKLEGKVALITGSGRGIGRAIALKLASEGARIVVNDLDTEPAEETVRAIRAAGGQAVACVGSVSAPDFAERFVGTAVSEFKGLDIIVNNAGYTWDSVVQKMTDEQWYAMIDVHLTAPFRILRAAQPVIRALSKAETEDGRRVVRKVVNISSVAGLFGNPGQANYSTAKAGIVGMTQTLAKEWGRMNVTVNCVAFGFIQTRLTASTAEATTANIEGREIKVGVNPGLLAMMEQSIPLGRGGTPEEAAGAVYLLCAPESDYVSGQTLMCTGGLTGI</sequence>
<dbReference type="GO" id="GO:0032787">
    <property type="term" value="P:monocarboxylic acid metabolic process"/>
    <property type="evidence" value="ECO:0007669"/>
    <property type="project" value="UniProtKB-ARBA"/>
</dbReference>
<comment type="similarity">
    <text evidence="1 2">Belongs to the short-chain dehydrogenases/reductases (SDR) family.</text>
</comment>
<gene>
    <name evidence="4" type="ORF">D3H34_05975</name>
</gene>
<accession>A0A9X8D7H3</accession>
<dbReference type="OrthoDB" id="9804774at2"/>
<protein>
    <submittedName>
        <fullName evidence="4">SDR family oxidoreductase</fullName>
    </submittedName>
</protein>
<dbReference type="EMBL" id="QXMN01000004">
    <property type="protein sequence ID" value="RIX83543.1"/>
    <property type="molecule type" value="Genomic_DNA"/>
</dbReference>
<dbReference type="AlphaFoldDB" id="A0A9X8D7H3"/>
<dbReference type="PRINTS" id="PR00080">
    <property type="entry name" value="SDRFAMILY"/>
</dbReference>
<dbReference type="Gene3D" id="3.40.50.720">
    <property type="entry name" value="NAD(P)-binding Rossmann-like Domain"/>
    <property type="match status" value="1"/>
</dbReference>
<evidence type="ECO:0000313" key="5">
    <source>
        <dbReference type="Proteomes" id="UP000265619"/>
    </source>
</evidence>